<feature type="chain" id="PRO_5032973838" description="DUF3558 domain-containing protein" evidence="1">
    <location>
        <begin position="27"/>
        <end position="168"/>
    </location>
</feature>
<reference evidence="2 3" key="1">
    <citation type="submission" date="2020-07" db="EMBL/GenBank/DDBJ databases">
        <title>Sequencing the genomes of 1000 actinobacteria strains.</title>
        <authorList>
            <person name="Klenk H.-P."/>
        </authorList>
    </citation>
    <scope>NUCLEOTIDE SEQUENCE [LARGE SCALE GENOMIC DNA]</scope>
    <source>
        <strain evidence="2 3">DSM 104006</strain>
    </source>
</reference>
<keyword evidence="1" id="KW-0732">Signal</keyword>
<evidence type="ECO:0000313" key="2">
    <source>
        <dbReference type="EMBL" id="NYI89684.1"/>
    </source>
</evidence>
<protein>
    <recommendedName>
        <fullName evidence="4">DUF3558 domain-containing protein</fullName>
    </recommendedName>
</protein>
<sequence>MVRAVGLLACAVAVVAISGCASTVNGSPSPDPQAAAPSGSADLGALDACTILNQLLTGQGFDPGERKTVRNECVATKIDSGARGIALDPAQGLAEYPAQVPGAVPVEVNGRKALQGAPTGDSSCEVALAVGENARALVTAVISGTAHAQVCAAAQELAADLEPLLPGS</sequence>
<dbReference type="RefSeq" id="WP_179773806.1">
    <property type="nucleotide sequence ID" value="NZ_JACCFK010000001.1"/>
</dbReference>
<keyword evidence="3" id="KW-1185">Reference proteome</keyword>
<accession>A0A853B4G1</accession>
<dbReference type="AlphaFoldDB" id="A0A853B4G1"/>
<evidence type="ECO:0000256" key="1">
    <source>
        <dbReference type="SAM" id="SignalP"/>
    </source>
</evidence>
<dbReference type="EMBL" id="JACCFK010000001">
    <property type="protein sequence ID" value="NYI89684.1"/>
    <property type="molecule type" value="Genomic_DNA"/>
</dbReference>
<dbReference type="PROSITE" id="PS51257">
    <property type="entry name" value="PROKAR_LIPOPROTEIN"/>
    <property type="match status" value="1"/>
</dbReference>
<dbReference type="Proteomes" id="UP000549616">
    <property type="component" value="Unassembled WGS sequence"/>
</dbReference>
<evidence type="ECO:0008006" key="4">
    <source>
        <dbReference type="Google" id="ProtNLM"/>
    </source>
</evidence>
<organism evidence="2 3">
    <name type="scientific">Amycolatopsis endophytica</name>
    <dbReference type="NCBI Taxonomy" id="860233"/>
    <lineage>
        <taxon>Bacteria</taxon>
        <taxon>Bacillati</taxon>
        <taxon>Actinomycetota</taxon>
        <taxon>Actinomycetes</taxon>
        <taxon>Pseudonocardiales</taxon>
        <taxon>Pseudonocardiaceae</taxon>
        <taxon>Amycolatopsis</taxon>
    </lineage>
</organism>
<gene>
    <name evidence="2" type="ORF">HNR02_003007</name>
</gene>
<proteinExistence type="predicted"/>
<evidence type="ECO:0000313" key="3">
    <source>
        <dbReference type="Proteomes" id="UP000549616"/>
    </source>
</evidence>
<name>A0A853B4G1_9PSEU</name>
<comment type="caution">
    <text evidence="2">The sequence shown here is derived from an EMBL/GenBank/DDBJ whole genome shotgun (WGS) entry which is preliminary data.</text>
</comment>
<feature type="signal peptide" evidence="1">
    <location>
        <begin position="1"/>
        <end position="26"/>
    </location>
</feature>